<keyword evidence="3" id="KW-0808">Transferase</keyword>
<organism evidence="10 11">
    <name type="scientific">Trichocladium antarcticum</name>
    <dbReference type="NCBI Taxonomy" id="1450529"/>
    <lineage>
        <taxon>Eukaryota</taxon>
        <taxon>Fungi</taxon>
        <taxon>Dikarya</taxon>
        <taxon>Ascomycota</taxon>
        <taxon>Pezizomycotina</taxon>
        <taxon>Sordariomycetes</taxon>
        <taxon>Sordariomycetidae</taxon>
        <taxon>Sordariales</taxon>
        <taxon>Chaetomiaceae</taxon>
        <taxon>Trichocladium</taxon>
    </lineage>
</organism>
<evidence type="ECO:0000256" key="1">
    <source>
        <dbReference type="ARBA" id="ARBA00004141"/>
    </source>
</evidence>
<reference evidence="10" key="2">
    <citation type="submission" date="2023-05" db="EMBL/GenBank/DDBJ databases">
        <authorList>
            <consortium name="Lawrence Berkeley National Laboratory"/>
            <person name="Steindorff A."/>
            <person name="Hensen N."/>
            <person name="Bonometti L."/>
            <person name="Westerberg I."/>
            <person name="Brannstrom I.O."/>
            <person name="Guillou S."/>
            <person name="Cros-Aarteil S."/>
            <person name="Calhoun S."/>
            <person name="Haridas S."/>
            <person name="Kuo A."/>
            <person name="Mondo S."/>
            <person name="Pangilinan J."/>
            <person name="Riley R."/>
            <person name="Labutti K."/>
            <person name="Andreopoulos B."/>
            <person name="Lipzen A."/>
            <person name="Chen C."/>
            <person name="Yanf M."/>
            <person name="Daum C."/>
            <person name="Ng V."/>
            <person name="Clum A."/>
            <person name="Ohm R."/>
            <person name="Martin F."/>
            <person name="Silar P."/>
            <person name="Natvig D."/>
            <person name="Lalanne C."/>
            <person name="Gautier V."/>
            <person name="Ament-Velasquez S.L."/>
            <person name="Kruys A."/>
            <person name="Hutchinson M.I."/>
            <person name="Powell A.J."/>
            <person name="Barry K."/>
            <person name="Miller A.N."/>
            <person name="Grigoriev I.V."/>
            <person name="Debuchy R."/>
            <person name="Gladieux P."/>
            <person name="Thoren M.H."/>
            <person name="Johannesson H."/>
        </authorList>
    </citation>
    <scope>NUCLEOTIDE SEQUENCE</scope>
    <source>
        <strain evidence="10">CBS 123565</strain>
    </source>
</reference>
<dbReference type="PANTHER" id="PTHR31595:SF67">
    <property type="entry name" value="WAX SYNTHASE DOMAIN-CONTAINING PROTEIN"/>
    <property type="match status" value="1"/>
</dbReference>
<dbReference type="Pfam" id="PF13813">
    <property type="entry name" value="MBOAT_2"/>
    <property type="match status" value="1"/>
</dbReference>
<evidence type="ECO:0000256" key="3">
    <source>
        <dbReference type="ARBA" id="ARBA00022679"/>
    </source>
</evidence>
<dbReference type="GO" id="GO:0016020">
    <property type="term" value="C:membrane"/>
    <property type="evidence" value="ECO:0007669"/>
    <property type="project" value="UniProtKB-SubCell"/>
</dbReference>
<evidence type="ECO:0000259" key="9">
    <source>
        <dbReference type="Pfam" id="PF13813"/>
    </source>
</evidence>
<gene>
    <name evidence="10" type="ORF">BT67DRAFT_374537</name>
</gene>
<proteinExistence type="inferred from homology"/>
<feature type="transmembrane region" description="Helical" evidence="8">
    <location>
        <begin position="432"/>
        <end position="452"/>
    </location>
</feature>
<dbReference type="EMBL" id="MU853403">
    <property type="protein sequence ID" value="KAK4136373.1"/>
    <property type="molecule type" value="Genomic_DNA"/>
</dbReference>
<feature type="transmembrane region" description="Helical" evidence="8">
    <location>
        <begin position="93"/>
        <end position="114"/>
    </location>
</feature>
<accession>A0AAN6ZFX4</accession>
<evidence type="ECO:0000313" key="11">
    <source>
        <dbReference type="Proteomes" id="UP001304895"/>
    </source>
</evidence>
<feature type="transmembrane region" description="Helical" evidence="8">
    <location>
        <begin position="39"/>
        <end position="57"/>
    </location>
</feature>
<feature type="transmembrane region" description="Helical" evidence="8">
    <location>
        <begin position="394"/>
        <end position="412"/>
    </location>
</feature>
<dbReference type="GO" id="GO:0008374">
    <property type="term" value="F:O-acyltransferase activity"/>
    <property type="evidence" value="ECO:0007669"/>
    <property type="project" value="InterPro"/>
</dbReference>
<evidence type="ECO:0000256" key="6">
    <source>
        <dbReference type="ARBA" id="ARBA00023136"/>
    </source>
</evidence>
<feature type="transmembrane region" description="Helical" evidence="8">
    <location>
        <begin position="300"/>
        <end position="324"/>
    </location>
</feature>
<feature type="domain" description="Wax synthase" evidence="9">
    <location>
        <begin position="339"/>
        <end position="420"/>
    </location>
</feature>
<comment type="similarity">
    <text evidence="2">Belongs to the wax synthase family.</text>
</comment>
<dbReference type="InterPro" id="IPR044851">
    <property type="entry name" value="Wax_synthase"/>
</dbReference>
<reference evidence="10" key="1">
    <citation type="journal article" date="2023" name="Mol. Phylogenet. Evol.">
        <title>Genome-scale phylogeny and comparative genomics of the fungal order Sordariales.</title>
        <authorList>
            <person name="Hensen N."/>
            <person name="Bonometti L."/>
            <person name="Westerberg I."/>
            <person name="Brannstrom I.O."/>
            <person name="Guillou S."/>
            <person name="Cros-Aarteil S."/>
            <person name="Calhoun S."/>
            <person name="Haridas S."/>
            <person name="Kuo A."/>
            <person name="Mondo S."/>
            <person name="Pangilinan J."/>
            <person name="Riley R."/>
            <person name="LaButti K."/>
            <person name="Andreopoulos B."/>
            <person name="Lipzen A."/>
            <person name="Chen C."/>
            <person name="Yan M."/>
            <person name="Daum C."/>
            <person name="Ng V."/>
            <person name="Clum A."/>
            <person name="Steindorff A."/>
            <person name="Ohm R.A."/>
            <person name="Martin F."/>
            <person name="Silar P."/>
            <person name="Natvig D.O."/>
            <person name="Lalanne C."/>
            <person name="Gautier V."/>
            <person name="Ament-Velasquez S.L."/>
            <person name="Kruys A."/>
            <person name="Hutchinson M.I."/>
            <person name="Powell A.J."/>
            <person name="Barry K."/>
            <person name="Miller A.N."/>
            <person name="Grigoriev I.V."/>
            <person name="Debuchy R."/>
            <person name="Gladieux P."/>
            <person name="Hiltunen Thoren M."/>
            <person name="Johannesson H."/>
        </authorList>
    </citation>
    <scope>NUCLEOTIDE SEQUENCE</scope>
    <source>
        <strain evidence="10">CBS 123565</strain>
    </source>
</reference>
<feature type="transmembrane region" description="Helical" evidence="8">
    <location>
        <begin position="233"/>
        <end position="252"/>
    </location>
</feature>
<evidence type="ECO:0000256" key="7">
    <source>
        <dbReference type="SAM" id="MobiDB-lite"/>
    </source>
</evidence>
<comment type="subcellular location">
    <subcellularLocation>
        <location evidence="1">Membrane</location>
        <topology evidence="1">Multi-pass membrane protein</topology>
    </subcellularLocation>
</comment>
<feature type="transmembrane region" description="Helical" evidence="8">
    <location>
        <begin position="64"/>
        <end position="81"/>
    </location>
</feature>
<evidence type="ECO:0000313" key="10">
    <source>
        <dbReference type="EMBL" id="KAK4136373.1"/>
    </source>
</evidence>
<dbReference type="PANTHER" id="PTHR31595">
    <property type="entry name" value="LONG-CHAIN-ALCOHOL O-FATTY-ACYLTRANSFERASE 3-RELATED"/>
    <property type="match status" value="1"/>
</dbReference>
<feature type="transmembrane region" description="Helical" evidence="8">
    <location>
        <begin position="464"/>
        <end position="480"/>
    </location>
</feature>
<comment type="caution">
    <text evidence="10">The sequence shown here is derived from an EMBL/GenBank/DDBJ whole genome shotgun (WGS) entry which is preliminary data.</text>
</comment>
<evidence type="ECO:0000256" key="5">
    <source>
        <dbReference type="ARBA" id="ARBA00022989"/>
    </source>
</evidence>
<evidence type="ECO:0000256" key="2">
    <source>
        <dbReference type="ARBA" id="ARBA00007282"/>
    </source>
</evidence>
<dbReference type="GO" id="GO:0006629">
    <property type="term" value="P:lipid metabolic process"/>
    <property type="evidence" value="ECO:0007669"/>
    <property type="project" value="InterPro"/>
</dbReference>
<evidence type="ECO:0000256" key="8">
    <source>
        <dbReference type="SAM" id="Phobius"/>
    </source>
</evidence>
<protein>
    <recommendedName>
        <fullName evidence="9">Wax synthase domain-containing protein</fullName>
    </recommendedName>
</protein>
<keyword evidence="11" id="KW-1185">Reference proteome</keyword>
<keyword evidence="6 8" id="KW-0472">Membrane</keyword>
<evidence type="ECO:0000256" key="4">
    <source>
        <dbReference type="ARBA" id="ARBA00022692"/>
    </source>
</evidence>
<dbReference type="AlphaFoldDB" id="A0AAN6ZFX4"/>
<name>A0AAN6ZFX4_9PEZI</name>
<sequence>MAANPRGGDQNISPGAFYQQEYRDIFHAAVAAGRVTPAVFPWSLVGSFFLPLLYLSIPHTKRPWLYRMRWAVAAAIVALNARMMQTTSAANAAVAYAVGLVAAWGTLWSLRLVLFTRPQWDAARVERRPRRCPKEPPATGTGAAAPDESVAAALAHYEYFWQPFPSEAPFLARLGWAANLMTSFRGAGWNHAISAIPHPPFHAADTTVPLHLTPLASRTGVTRSTTYAAFLRARLQTIALAWLAIDLLTLTLRQDPYFLLGPDHTHHTHHTHHHHPPHSHHTPLALPLPALTTPLLRNTAALTAILAGLHLYAALAQLVAVALLRPALLGPRADLWQHPTLFGSLAAGVADRGLRGFWGGWWHQTLRAGLVAPARWLLLPASASAPAPARRKRAMVVTVVTAFVLSGLLHAAGGYTAVAARPGRGGRSWTPVVFFGLQAVGVLVQAGGAAVLGRVPRGWRRAGNVLFVAVWLQLTGWGLVDDMSRAGVWLFEPVPVSPLRWMGLGLPGESWWRWDGGCGPRWYTGRHWWESGIRL</sequence>
<feature type="region of interest" description="Disordered" evidence="7">
    <location>
        <begin position="126"/>
        <end position="145"/>
    </location>
</feature>
<keyword evidence="5 8" id="KW-1133">Transmembrane helix</keyword>
<keyword evidence="4 8" id="KW-0812">Transmembrane</keyword>
<dbReference type="InterPro" id="IPR032805">
    <property type="entry name" value="Wax_synthase_dom"/>
</dbReference>
<dbReference type="Proteomes" id="UP001304895">
    <property type="component" value="Unassembled WGS sequence"/>
</dbReference>